<feature type="region of interest" description="Disordered" evidence="1">
    <location>
        <begin position="160"/>
        <end position="211"/>
    </location>
</feature>
<dbReference type="GO" id="GO:0005829">
    <property type="term" value="C:cytosol"/>
    <property type="evidence" value="ECO:0007669"/>
    <property type="project" value="TreeGrafter"/>
</dbReference>
<evidence type="ECO:0000313" key="3">
    <source>
        <dbReference type="EMBL" id="CCH88504.1"/>
    </source>
</evidence>
<gene>
    <name evidence="3" type="ordered locus">MODMU_3079</name>
</gene>
<feature type="compositionally biased region" description="Polar residues" evidence="1">
    <location>
        <begin position="184"/>
        <end position="198"/>
    </location>
</feature>
<dbReference type="AlphaFoldDB" id="I4EYP1"/>
<dbReference type="EC" id="2.5.1.15" evidence="3"/>
<protein>
    <submittedName>
        <fullName evidence="3">Dihydropteroate synthase 1</fullName>
        <ecNumber evidence="3">2.5.1.15</ecNumber>
    </submittedName>
</protein>
<dbReference type="InterPro" id="IPR045031">
    <property type="entry name" value="DHP_synth-like"/>
</dbReference>
<dbReference type="SUPFAM" id="SSF51717">
    <property type="entry name" value="Dihydropteroate synthetase-like"/>
    <property type="match status" value="1"/>
</dbReference>
<dbReference type="PROSITE" id="PS50972">
    <property type="entry name" value="PTERIN_BINDING"/>
    <property type="match status" value="1"/>
</dbReference>
<dbReference type="Proteomes" id="UP000006461">
    <property type="component" value="Chromosome"/>
</dbReference>
<dbReference type="EMBL" id="FO203431">
    <property type="protein sequence ID" value="CCH88504.1"/>
    <property type="molecule type" value="Genomic_DNA"/>
</dbReference>
<feature type="domain" description="Pterin-binding" evidence="2">
    <location>
        <begin position="1"/>
        <end position="152"/>
    </location>
</feature>
<dbReference type="Pfam" id="PF00809">
    <property type="entry name" value="Pterin_bind"/>
    <property type="match status" value="1"/>
</dbReference>
<dbReference type="InterPro" id="IPR011005">
    <property type="entry name" value="Dihydropteroate_synth-like_sf"/>
</dbReference>
<dbReference type="PANTHER" id="PTHR20941:SF1">
    <property type="entry name" value="FOLIC ACID SYNTHESIS PROTEIN FOL1"/>
    <property type="match status" value="1"/>
</dbReference>
<dbReference type="HOGENOM" id="CLU_1303738_0_0_11"/>
<dbReference type="GO" id="GO:0004156">
    <property type="term" value="F:dihydropteroate synthase activity"/>
    <property type="evidence" value="ECO:0007669"/>
    <property type="project" value="UniProtKB-EC"/>
</dbReference>
<reference evidence="3 4" key="1">
    <citation type="journal article" date="2012" name="J. Bacteriol.">
        <title>Genome Sequence of Radiation-Resistant Modestobacter marinus Strain BC501, a Representative Actinobacterium That Thrives on Calcareous Stone Surfaces.</title>
        <authorList>
            <person name="Normand P."/>
            <person name="Gury J."/>
            <person name="Pujic P."/>
            <person name="Chouaia B."/>
            <person name="Crotti E."/>
            <person name="Brusetti L."/>
            <person name="Daffonchio D."/>
            <person name="Vacherie B."/>
            <person name="Barbe V."/>
            <person name="Medigue C."/>
            <person name="Calteau A."/>
            <person name="Ghodhbane-Gtari F."/>
            <person name="Essoussi I."/>
            <person name="Nouioui I."/>
            <person name="Abbassi-Ghozzi I."/>
            <person name="Gtari M."/>
        </authorList>
    </citation>
    <scope>NUCLEOTIDE SEQUENCE [LARGE SCALE GENOMIC DNA]</scope>
    <source>
        <strain evidence="4">BC 501</strain>
    </source>
</reference>
<name>I4EYP1_MODI5</name>
<evidence type="ECO:0000313" key="4">
    <source>
        <dbReference type="Proteomes" id="UP000006461"/>
    </source>
</evidence>
<dbReference type="PANTHER" id="PTHR20941">
    <property type="entry name" value="FOLATE SYNTHESIS PROTEINS"/>
    <property type="match status" value="1"/>
</dbReference>
<evidence type="ECO:0000256" key="1">
    <source>
        <dbReference type="SAM" id="MobiDB-lite"/>
    </source>
</evidence>
<evidence type="ECO:0000259" key="2">
    <source>
        <dbReference type="PROSITE" id="PS50972"/>
    </source>
</evidence>
<dbReference type="eggNOG" id="COG0294">
    <property type="taxonomic scope" value="Bacteria"/>
</dbReference>
<dbReference type="Gene3D" id="3.20.20.20">
    <property type="entry name" value="Dihydropteroate synthase-like"/>
    <property type="match status" value="1"/>
</dbReference>
<dbReference type="STRING" id="477641.MODMU_3079"/>
<accession>I4EYP1</accession>
<dbReference type="KEGG" id="mmar:MODMU_3079"/>
<organism evidence="3 4">
    <name type="scientific">Modestobacter italicus (strain DSM 44449 / CECT 9708 / BC 501)</name>
    <dbReference type="NCBI Taxonomy" id="2732864"/>
    <lineage>
        <taxon>Bacteria</taxon>
        <taxon>Bacillati</taxon>
        <taxon>Actinomycetota</taxon>
        <taxon>Actinomycetes</taxon>
        <taxon>Geodermatophilales</taxon>
        <taxon>Geodermatophilaceae</taxon>
        <taxon>Modestobacter</taxon>
    </lineage>
</organism>
<dbReference type="PATRIC" id="fig|477641.3.peg.2929"/>
<proteinExistence type="predicted"/>
<sequence length="211" mass="22012">MAAGAVLVNDVSPGSADARTAAAWSPTRERAQYRDVAGEVITGLEHRVADAASSGTDPAQLIPDPGLGFARQASHNWALLAGLDRLAPLRPPVLMGASRRTFLGQLLAATDGRVHPAEQRDAATLATTVLAAHTGAWGVRVHDVVPSIDAARTVAAMGDERSAVHGKAPTTAGQRALTRPQDRSVITTALSERLTSSSGHRRQASRDDVPT</sequence>
<keyword evidence="4" id="KW-1185">Reference proteome</keyword>
<dbReference type="InterPro" id="IPR000489">
    <property type="entry name" value="Pterin-binding_dom"/>
</dbReference>
<dbReference type="GO" id="GO:0046654">
    <property type="term" value="P:tetrahydrofolate biosynthetic process"/>
    <property type="evidence" value="ECO:0007669"/>
    <property type="project" value="TreeGrafter"/>
</dbReference>
<keyword evidence="3" id="KW-0808">Transferase</keyword>